<evidence type="ECO:0000313" key="2">
    <source>
        <dbReference type="Proteomes" id="UP000000417"/>
    </source>
</evidence>
<keyword evidence="2" id="KW-1185">Reference proteome</keyword>
<organism evidence="1 2">
    <name type="scientific">Symbiobacterium thermophilum (strain DSM 24528 / JCM 14929 / IAM 14863 / T)</name>
    <dbReference type="NCBI Taxonomy" id="292459"/>
    <lineage>
        <taxon>Bacteria</taxon>
        <taxon>Bacillati</taxon>
        <taxon>Bacillota</taxon>
        <taxon>Clostridia</taxon>
        <taxon>Eubacteriales</taxon>
        <taxon>Symbiobacteriaceae</taxon>
        <taxon>Symbiobacterium</taxon>
    </lineage>
</organism>
<dbReference type="EMBL" id="AP006840">
    <property type="protein sequence ID" value="BAD39443.1"/>
    <property type="molecule type" value="Genomic_DNA"/>
</dbReference>
<dbReference type="HOGENOM" id="CLU_2467872_0_0_9"/>
<reference evidence="1 2" key="1">
    <citation type="journal article" date="2004" name="Nucleic Acids Res.">
        <title>Genome sequence of Symbiobacterium thermophilum, an uncultivable bacterium that depends on microbial commensalism.</title>
        <authorList>
            <person name="Ueda K."/>
            <person name="Yamashita A."/>
            <person name="Ishikawa J."/>
            <person name="Shimada M."/>
            <person name="Watsuji T."/>
            <person name="Morimura K."/>
            <person name="Ikeda H."/>
            <person name="Hattori M."/>
            <person name="Beppu T."/>
        </authorList>
    </citation>
    <scope>NUCLEOTIDE SEQUENCE [LARGE SCALE GENOMIC DNA]</scope>
    <source>
        <strain evidence="2">T / IAM 14863</strain>
    </source>
</reference>
<name>Q67SA0_SYMTH</name>
<gene>
    <name evidence="1" type="ordered locus">STH458</name>
</gene>
<protein>
    <submittedName>
        <fullName evidence="1">Uncharacterized protein</fullName>
    </submittedName>
</protein>
<dbReference type="KEGG" id="sth:STH458"/>
<accession>Q67SA0</accession>
<evidence type="ECO:0000313" key="1">
    <source>
        <dbReference type="EMBL" id="BAD39443.1"/>
    </source>
</evidence>
<sequence length="88" mass="9365">MPAGVPVSLWNAEGNELAVMELKQSYPSLVIAVPGLVLGEPYAIHAGEGKAVGVPDDGHFVGWEARRPTWLTGAGVTTAPRTFPGWRR</sequence>
<dbReference type="Proteomes" id="UP000000417">
    <property type="component" value="Chromosome"/>
</dbReference>
<proteinExistence type="predicted"/>
<dbReference type="AlphaFoldDB" id="Q67SA0"/>